<keyword evidence="3" id="KW-1185">Reference proteome</keyword>
<evidence type="ECO:0000256" key="1">
    <source>
        <dbReference type="SAM" id="SignalP"/>
    </source>
</evidence>
<feature type="signal peptide" evidence="1">
    <location>
        <begin position="1"/>
        <end position="22"/>
    </location>
</feature>
<evidence type="ECO:0000313" key="2">
    <source>
        <dbReference type="EMBL" id="MCC5601922.1"/>
    </source>
</evidence>
<feature type="chain" id="PRO_5045568390" evidence="1">
    <location>
        <begin position="23"/>
        <end position="177"/>
    </location>
</feature>
<organism evidence="2 3">
    <name type="scientific">Nostoc favosum CHAB5714</name>
    <dbReference type="NCBI Taxonomy" id="2780399"/>
    <lineage>
        <taxon>Bacteria</taxon>
        <taxon>Bacillati</taxon>
        <taxon>Cyanobacteriota</taxon>
        <taxon>Cyanophyceae</taxon>
        <taxon>Nostocales</taxon>
        <taxon>Nostocaceae</taxon>
        <taxon>Nostoc</taxon>
        <taxon>Nostoc favosum</taxon>
    </lineage>
</organism>
<dbReference type="EMBL" id="JAIVFQ010000039">
    <property type="protein sequence ID" value="MCC5601922.1"/>
    <property type="molecule type" value="Genomic_DNA"/>
</dbReference>
<keyword evidence="1" id="KW-0732">Signal</keyword>
<sequence length="177" mass="19284">MFWRNFIAICTLSCAFSNLASANSIDSIYTGLSSNRCKTIEVDKETSSSVRKCVGVAGYSLLVQDVDARESVTVLTPDGQQYSLKYSQVITTAFSTLGEKAEWRVEKRGGKVLPIALIVRVYANENPNLPNQRTSYLAVAKITPENICVTNKIKGGAKANQEARRAADASAKKPCLK</sequence>
<reference evidence="2 3" key="1">
    <citation type="journal article" date="2021" name="Microorganisms">
        <title>Genome Evolution of Filamentous Cyanobacterium Nostoc Species: From Facultative Symbiosis to Free Living.</title>
        <authorList>
            <person name="Huo D."/>
            <person name="Li H."/>
            <person name="Cai F."/>
            <person name="Guo X."/>
            <person name="Qiao Z."/>
            <person name="Wang W."/>
            <person name="Yu G."/>
            <person name="Li R."/>
        </authorList>
    </citation>
    <scope>NUCLEOTIDE SEQUENCE [LARGE SCALE GENOMIC DNA]</scope>
    <source>
        <strain evidence="2 3">CHAB 5714</strain>
    </source>
</reference>
<comment type="caution">
    <text evidence="2">The sequence shown here is derived from an EMBL/GenBank/DDBJ whole genome shotgun (WGS) entry which is preliminary data.</text>
</comment>
<evidence type="ECO:0000313" key="3">
    <source>
        <dbReference type="Proteomes" id="UP001199525"/>
    </source>
</evidence>
<dbReference type="Proteomes" id="UP001199525">
    <property type="component" value="Unassembled WGS sequence"/>
</dbReference>
<accession>A0ABS8ICR1</accession>
<name>A0ABS8ICR1_9NOSO</name>
<dbReference type="RefSeq" id="WP_229486905.1">
    <property type="nucleotide sequence ID" value="NZ_JAIVFQ010000039.1"/>
</dbReference>
<proteinExistence type="predicted"/>
<gene>
    <name evidence="2" type="ORF">LC586_22640</name>
</gene>
<protein>
    <submittedName>
        <fullName evidence="2">Uncharacterized protein</fullName>
    </submittedName>
</protein>